<keyword evidence="5 6" id="KW-0539">Nucleus</keyword>
<reference evidence="10" key="1">
    <citation type="submission" date="2016-11" db="UniProtKB">
        <authorList>
            <consortium name="WormBaseParasite"/>
        </authorList>
    </citation>
    <scope>IDENTIFICATION</scope>
</reference>
<evidence type="ECO:0000313" key="10">
    <source>
        <dbReference type="WBParaSite" id="L893_g6531.t2"/>
    </source>
</evidence>
<evidence type="ECO:0000256" key="6">
    <source>
        <dbReference type="PROSITE-ProRule" id="PRU01313"/>
    </source>
</evidence>
<dbReference type="Proteomes" id="UP000095287">
    <property type="component" value="Unplaced"/>
</dbReference>
<proteinExistence type="predicted"/>
<dbReference type="InterPro" id="IPR040167">
    <property type="entry name" value="TF_CP2-like"/>
</dbReference>
<dbReference type="WBParaSite" id="L893_g6531.t2">
    <property type="protein sequence ID" value="L893_g6531.t2"/>
    <property type="gene ID" value="L893_g6531"/>
</dbReference>
<sequence length="577" mass="64662">MAMKFGNFDSAQSVITQPSTVATPQFAPLDSASVIKTAPPGSRQHEFVSPKQEPLETSLQDLGKMQPTAIDYYSMQNYGRVYSADQYLAAPQSLNLIQGGAGGQAALYYNTAALPGSFAAEWSAPRPMEYYPRATYQEERVYKAVVDMPSPVDSGIGADLSLLAANGAAAAAAAAKEDAFYGAAPQELVERPERTLSHRDSPVVIAKIHNRLGFQYVLEAPISTSIRRDDDRMTYVNKGQYYSVVLSYIPDHQKPLQSKTVRSCLMLAFREDKTYEKEMETWCKWHKEQQNRRQRIIDFDPKNSSGIIGTVSEPALNAIDFYWEPTEGPVKISVAVQCLSTDFSPQKGVKGWPMHLQIDTFDDENAKVPFHRGYCQIKVFCDKGAERKLRDEDKRAQKRRNQQVAGRKKTEGEFHEPCDKSEFYHMSDLDRPAALFHGNDHPFDQQFLASPVVDAFSGIAESLEPVAKRPRLSERVMLYAKRSEEMVFEALHVMPPSVSGLLGAVSSKFGIDPEKVGALYKRCRKGVTVKMDDEMIKHYCNEDTFQLELEPLAEDRSRFSVLLVELDTAATADYNPN</sequence>
<organism evidence="9 10">
    <name type="scientific">Steinernema glaseri</name>
    <dbReference type="NCBI Taxonomy" id="37863"/>
    <lineage>
        <taxon>Eukaryota</taxon>
        <taxon>Metazoa</taxon>
        <taxon>Ecdysozoa</taxon>
        <taxon>Nematoda</taxon>
        <taxon>Chromadorea</taxon>
        <taxon>Rhabditida</taxon>
        <taxon>Tylenchina</taxon>
        <taxon>Panagrolaimomorpha</taxon>
        <taxon>Strongyloidoidea</taxon>
        <taxon>Steinernematidae</taxon>
        <taxon>Steinernema</taxon>
    </lineage>
</organism>
<accession>A0A1I8AKZ7</accession>
<evidence type="ECO:0000256" key="5">
    <source>
        <dbReference type="ARBA" id="ARBA00023242"/>
    </source>
</evidence>
<dbReference type="PROSITE" id="PS51968">
    <property type="entry name" value="GRH_CP2_DB"/>
    <property type="match status" value="1"/>
</dbReference>
<evidence type="ECO:0000256" key="1">
    <source>
        <dbReference type="ARBA" id="ARBA00004123"/>
    </source>
</evidence>
<comment type="subcellular location">
    <subcellularLocation>
        <location evidence="1 6">Nucleus</location>
    </subcellularLocation>
</comment>
<evidence type="ECO:0000256" key="7">
    <source>
        <dbReference type="SAM" id="MobiDB-lite"/>
    </source>
</evidence>
<dbReference type="InterPro" id="IPR057520">
    <property type="entry name" value="GRHL1/CP2_C"/>
</dbReference>
<keyword evidence="4" id="KW-0804">Transcription</keyword>
<dbReference type="PANTHER" id="PTHR11037:SF20">
    <property type="entry name" value="PROTEIN GRAINYHEAD"/>
    <property type="match status" value="1"/>
</dbReference>
<dbReference type="AlphaFoldDB" id="A0A1I8AKZ7"/>
<feature type="domain" description="Grh/CP2 DB" evidence="8">
    <location>
        <begin position="210"/>
        <end position="437"/>
    </location>
</feature>
<dbReference type="InterPro" id="IPR007604">
    <property type="entry name" value="CP2"/>
</dbReference>
<evidence type="ECO:0000256" key="3">
    <source>
        <dbReference type="ARBA" id="ARBA00023125"/>
    </source>
</evidence>
<name>A0A1I8AKZ7_9BILA</name>
<evidence type="ECO:0000259" key="8">
    <source>
        <dbReference type="PROSITE" id="PS51968"/>
    </source>
</evidence>
<dbReference type="Pfam" id="PF04516">
    <property type="entry name" value="CP2"/>
    <property type="match status" value="1"/>
</dbReference>
<dbReference type="Pfam" id="PF25416">
    <property type="entry name" value="GRHL1_C"/>
    <property type="match status" value="1"/>
</dbReference>
<evidence type="ECO:0000256" key="4">
    <source>
        <dbReference type="ARBA" id="ARBA00023163"/>
    </source>
</evidence>
<feature type="region of interest" description="Disordered" evidence="7">
    <location>
        <begin position="391"/>
        <end position="413"/>
    </location>
</feature>
<keyword evidence="2" id="KW-0805">Transcription regulation</keyword>
<keyword evidence="9" id="KW-1185">Reference proteome</keyword>
<evidence type="ECO:0000313" key="9">
    <source>
        <dbReference type="Proteomes" id="UP000095287"/>
    </source>
</evidence>
<dbReference type="GO" id="GO:0005634">
    <property type="term" value="C:nucleus"/>
    <property type="evidence" value="ECO:0007669"/>
    <property type="project" value="UniProtKB-SubCell"/>
</dbReference>
<dbReference type="GO" id="GO:0000978">
    <property type="term" value="F:RNA polymerase II cis-regulatory region sequence-specific DNA binding"/>
    <property type="evidence" value="ECO:0007669"/>
    <property type="project" value="TreeGrafter"/>
</dbReference>
<dbReference type="PANTHER" id="PTHR11037">
    <property type="entry name" value="TRANSCRIPTION FACTOR CP2"/>
    <property type="match status" value="1"/>
</dbReference>
<dbReference type="GO" id="GO:0001228">
    <property type="term" value="F:DNA-binding transcription activator activity, RNA polymerase II-specific"/>
    <property type="evidence" value="ECO:0007669"/>
    <property type="project" value="TreeGrafter"/>
</dbReference>
<protein>
    <submittedName>
        <fullName evidence="10">CP2 domain-containing protein</fullName>
    </submittedName>
</protein>
<keyword evidence="3 6" id="KW-0238">DNA-binding</keyword>
<evidence type="ECO:0000256" key="2">
    <source>
        <dbReference type="ARBA" id="ARBA00023015"/>
    </source>
</evidence>